<dbReference type="SMART" id="SM00252">
    <property type="entry name" value="SH2"/>
    <property type="match status" value="1"/>
</dbReference>
<accession>A0AA35X153</accession>
<proteinExistence type="predicted"/>
<reference evidence="4" key="1">
    <citation type="submission" date="2023-03" db="EMBL/GenBank/DDBJ databases">
        <authorList>
            <person name="Steffen K."/>
            <person name="Cardenas P."/>
        </authorList>
    </citation>
    <scope>NUCLEOTIDE SEQUENCE</scope>
</reference>
<sequence length="254" mass="28242">MAAKFFLSFRRANYSQLRTVESSLPANATPRSTSSLSLSTWYFGDLSHVKAEELLSRPGLRSGTFLVRKSSSCPGSFALSVLNQGKVFHYLIIGDSSGGVYVGLTSERKVLNTMEELVTYYRSGSNFLVCKLTDSCPKSSVDSASLEIERSSLVLRERLSSSGSDDMWYGIWTREGRKLPVHVRRLSPQLYSKTDVIHETDMTRQTVCSTGGPPARHAVKTDTSLSPYSRYLNTCTPFDNTCVPLCCFFTQHIV</sequence>
<dbReference type="Proteomes" id="UP001174909">
    <property type="component" value="Unassembled WGS sequence"/>
</dbReference>
<organism evidence="4 5">
    <name type="scientific">Geodia barretti</name>
    <name type="common">Barrett's horny sponge</name>
    <dbReference type="NCBI Taxonomy" id="519541"/>
    <lineage>
        <taxon>Eukaryota</taxon>
        <taxon>Metazoa</taxon>
        <taxon>Porifera</taxon>
        <taxon>Demospongiae</taxon>
        <taxon>Heteroscleromorpha</taxon>
        <taxon>Tetractinellida</taxon>
        <taxon>Astrophorina</taxon>
        <taxon>Geodiidae</taxon>
        <taxon>Geodia</taxon>
    </lineage>
</organism>
<dbReference type="PANTHER" id="PTHR19969:SF5">
    <property type="entry name" value="CRK-LIKE PROTEIN"/>
    <property type="match status" value="1"/>
</dbReference>
<dbReference type="GO" id="GO:0007167">
    <property type="term" value="P:enzyme-linked receptor protein signaling pathway"/>
    <property type="evidence" value="ECO:0007669"/>
    <property type="project" value="TreeGrafter"/>
</dbReference>
<dbReference type="AlphaFoldDB" id="A0AA35X153"/>
<dbReference type="SUPFAM" id="SSF55550">
    <property type="entry name" value="SH2 domain"/>
    <property type="match status" value="1"/>
</dbReference>
<evidence type="ECO:0000259" key="3">
    <source>
        <dbReference type="PROSITE" id="PS50001"/>
    </source>
</evidence>
<gene>
    <name evidence="4" type="ORF">GBAR_LOCUS22471</name>
</gene>
<evidence type="ECO:0000256" key="1">
    <source>
        <dbReference type="ARBA" id="ARBA00022999"/>
    </source>
</evidence>
<dbReference type="GO" id="GO:0005737">
    <property type="term" value="C:cytoplasm"/>
    <property type="evidence" value="ECO:0007669"/>
    <property type="project" value="TreeGrafter"/>
</dbReference>
<dbReference type="Pfam" id="PF00017">
    <property type="entry name" value="SH2"/>
    <property type="match status" value="1"/>
</dbReference>
<dbReference type="EMBL" id="CASHTH010003102">
    <property type="protein sequence ID" value="CAI8040314.1"/>
    <property type="molecule type" value="Genomic_DNA"/>
</dbReference>
<evidence type="ECO:0000313" key="4">
    <source>
        <dbReference type="EMBL" id="CAI8040314.1"/>
    </source>
</evidence>
<dbReference type="PANTHER" id="PTHR19969">
    <property type="entry name" value="SH2-SH3 ADAPTOR PROTEIN-RELATED"/>
    <property type="match status" value="1"/>
</dbReference>
<comment type="caution">
    <text evidence="4">The sequence shown here is derived from an EMBL/GenBank/DDBJ whole genome shotgun (WGS) entry which is preliminary data.</text>
</comment>
<keyword evidence="4" id="KW-0808">Transferase</keyword>
<dbReference type="GO" id="GO:0016301">
    <property type="term" value="F:kinase activity"/>
    <property type="evidence" value="ECO:0007669"/>
    <property type="project" value="UniProtKB-KW"/>
</dbReference>
<dbReference type="GO" id="GO:0016477">
    <property type="term" value="P:cell migration"/>
    <property type="evidence" value="ECO:0007669"/>
    <property type="project" value="TreeGrafter"/>
</dbReference>
<protein>
    <submittedName>
        <fullName evidence="4">Tyrosine-protein kinase STK</fullName>
    </submittedName>
</protein>
<dbReference type="PRINTS" id="PR00401">
    <property type="entry name" value="SH2DOMAIN"/>
</dbReference>
<dbReference type="GO" id="GO:0035591">
    <property type="term" value="F:signaling adaptor activity"/>
    <property type="evidence" value="ECO:0007669"/>
    <property type="project" value="TreeGrafter"/>
</dbReference>
<evidence type="ECO:0000256" key="2">
    <source>
        <dbReference type="PROSITE-ProRule" id="PRU00191"/>
    </source>
</evidence>
<feature type="domain" description="SH2" evidence="3">
    <location>
        <begin position="41"/>
        <end position="136"/>
    </location>
</feature>
<dbReference type="Gene3D" id="3.30.505.10">
    <property type="entry name" value="SH2 domain"/>
    <property type="match status" value="1"/>
</dbReference>
<dbReference type="InterPro" id="IPR000980">
    <property type="entry name" value="SH2"/>
</dbReference>
<dbReference type="GO" id="GO:0030971">
    <property type="term" value="F:receptor tyrosine kinase binding"/>
    <property type="evidence" value="ECO:0007669"/>
    <property type="project" value="TreeGrafter"/>
</dbReference>
<keyword evidence="4" id="KW-0418">Kinase</keyword>
<dbReference type="InterPro" id="IPR051184">
    <property type="entry name" value="Tyrosine-phos_adapter"/>
</dbReference>
<keyword evidence="5" id="KW-1185">Reference proteome</keyword>
<keyword evidence="1 2" id="KW-0727">SH2 domain</keyword>
<evidence type="ECO:0000313" key="5">
    <source>
        <dbReference type="Proteomes" id="UP001174909"/>
    </source>
</evidence>
<dbReference type="PROSITE" id="PS50001">
    <property type="entry name" value="SH2"/>
    <property type="match status" value="1"/>
</dbReference>
<dbReference type="InterPro" id="IPR036860">
    <property type="entry name" value="SH2_dom_sf"/>
</dbReference>
<name>A0AA35X153_GEOBA</name>